<protein>
    <submittedName>
        <fullName evidence="4">Right-handed parallel beta-helix repeat-containing protein</fullName>
    </submittedName>
</protein>
<dbReference type="RefSeq" id="WP_200282006.1">
    <property type="nucleotide sequence ID" value="NZ_JAENII010000014.1"/>
</dbReference>
<name>A0A934RC98_9BACT</name>
<keyword evidence="1" id="KW-0732">Signal</keyword>
<dbReference type="Gene3D" id="2.60.120.200">
    <property type="match status" value="1"/>
</dbReference>
<proteinExistence type="predicted"/>
<evidence type="ECO:0000256" key="1">
    <source>
        <dbReference type="SAM" id="SignalP"/>
    </source>
</evidence>
<dbReference type="InterPro" id="IPR046217">
    <property type="entry name" value="DUF6250"/>
</dbReference>
<organism evidence="4 5">
    <name type="scientific">Haloferula rosea</name>
    <dbReference type="NCBI Taxonomy" id="490093"/>
    <lineage>
        <taxon>Bacteria</taxon>
        <taxon>Pseudomonadati</taxon>
        <taxon>Verrucomicrobiota</taxon>
        <taxon>Verrucomicrobiia</taxon>
        <taxon>Verrucomicrobiales</taxon>
        <taxon>Verrucomicrobiaceae</taxon>
        <taxon>Haloferula</taxon>
    </lineage>
</organism>
<dbReference type="EMBL" id="JAENII010000014">
    <property type="protein sequence ID" value="MBK1828472.1"/>
    <property type="molecule type" value="Genomic_DNA"/>
</dbReference>
<dbReference type="SUPFAM" id="SSF51126">
    <property type="entry name" value="Pectin lyase-like"/>
    <property type="match status" value="1"/>
</dbReference>
<dbReference type="InterPro" id="IPR011050">
    <property type="entry name" value="Pectin_lyase_fold/virulence"/>
</dbReference>
<dbReference type="InterPro" id="IPR039448">
    <property type="entry name" value="Beta_helix"/>
</dbReference>
<accession>A0A934RC98</accession>
<dbReference type="AlphaFoldDB" id="A0A934RC98"/>
<feature type="domain" description="Right handed beta helix" evidence="2">
    <location>
        <begin position="457"/>
        <end position="601"/>
    </location>
</feature>
<feature type="signal peptide" evidence="1">
    <location>
        <begin position="1"/>
        <end position="23"/>
    </location>
</feature>
<evidence type="ECO:0000313" key="4">
    <source>
        <dbReference type="EMBL" id="MBK1828472.1"/>
    </source>
</evidence>
<dbReference type="Pfam" id="PF19763">
    <property type="entry name" value="DUF6250"/>
    <property type="match status" value="1"/>
</dbReference>
<dbReference type="Pfam" id="PF13229">
    <property type="entry name" value="Beta_helix"/>
    <property type="match status" value="1"/>
</dbReference>
<keyword evidence="5" id="KW-1185">Reference proteome</keyword>
<gene>
    <name evidence="4" type="ORF">JIN81_15675</name>
</gene>
<comment type="caution">
    <text evidence="4">The sequence shown here is derived from an EMBL/GenBank/DDBJ whole genome shotgun (WGS) entry which is preliminary data.</text>
</comment>
<feature type="domain" description="DUF6250" evidence="3">
    <location>
        <begin position="87"/>
        <end position="230"/>
    </location>
</feature>
<feature type="chain" id="PRO_5037876808" evidence="1">
    <location>
        <begin position="24"/>
        <end position="751"/>
    </location>
</feature>
<dbReference type="Proteomes" id="UP000658278">
    <property type="component" value="Unassembled WGS sequence"/>
</dbReference>
<evidence type="ECO:0000313" key="5">
    <source>
        <dbReference type="Proteomes" id="UP000658278"/>
    </source>
</evidence>
<evidence type="ECO:0000259" key="2">
    <source>
        <dbReference type="Pfam" id="PF13229"/>
    </source>
</evidence>
<dbReference type="Gene3D" id="2.160.20.10">
    <property type="entry name" value="Single-stranded right-handed beta-helix, Pectin lyase-like"/>
    <property type="match status" value="1"/>
</dbReference>
<dbReference type="InterPro" id="IPR012334">
    <property type="entry name" value="Pectin_lyas_fold"/>
</dbReference>
<sequence>MMKNILKTVAVAALVALGSEVRAAGGDEGPVVLGRGVGLFEVGGLLESDDFKDLDDWVVQLEDKEDAGKAKVEAREGKLDCFVPGVGCTVWFKKKLKTRTAITYEVVCPAPASESRDLAPSDLNQFWMATDPADAGRGLFDAERYDGGFGSYDKMHGYYASTGGGRNTTTRFRRYPRQVDGKPADHLALTGRDGQEEFMIAPDKVMKVQLVAYDEVIQYIVDGKLIYEVAPGDEVQVESRDGKGAKVSKPAVYGEEAFPSYREGFFGFRMVRTHHLYSNFRVHELKPARTKVEVDSIEELRAAGSKSNQHVVMKPGTYVLEDLINGRVGLEFTGSNNHFDLSGVTLITPLRVFQGRDVNRRRSRGGLGTIEIRGDKVSFVGATFENTYAEPLDPVIDFGSYNQNPDNYPSRGVTEMRLRGDDIRVEDCRFTVRGSYPYGYGNMYGIGDDPAVPLRKHCGILITGDRVILDGCYVKMEAFGHAIFVQGGDEIIVRNTEVEGEVRPSNDFLEENDDGDLAKRFGHRIQWPENVKGLPVCGDHMINLTEDGIRAYAGTGKMTVENCKVTKCRGGIKLYMAKSATITDSEVRDCVIQGFSIPSRGEIIRCKGNAAYGPLLYVHMDSHSSQKIDLEVLPAPHALGDHPLAAIKGQGHHIRLSSKGAVDLQRPVIIGYPMRFDYLTADFPKVPEAYEENFKRFAPDRYRATDIRLENRTAIPVVLGEQAEGNEVISDGKVRDLGRRNRHVGLVSEKN</sequence>
<reference evidence="4" key="1">
    <citation type="submission" date="2021-01" db="EMBL/GenBank/DDBJ databases">
        <title>Modified the classification status of verrucomicrobia.</title>
        <authorList>
            <person name="Feng X."/>
        </authorList>
    </citation>
    <scope>NUCLEOTIDE SEQUENCE</scope>
    <source>
        <strain evidence="4">KCTC 22201</strain>
    </source>
</reference>
<evidence type="ECO:0000259" key="3">
    <source>
        <dbReference type="Pfam" id="PF19763"/>
    </source>
</evidence>